<keyword evidence="6" id="KW-1185">Reference proteome</keyword>
<dbReference type="RefSeq" id="WP_154460428.1">
    <property type="nucleotide sequence ID" value="NZ_VUMM01000012.1"/>
</dbReference>
<keyword evidence="3" id="KW-0238">DNA-binding</keyword>
<dbReference type="Pfam" id="PF01420">
    <property type="entry name" value="Methylase_S"/>
    <property type="match status" value="1"/>
</dbReference>
<dbReference type="AlphaFoldDB" id="A0A7X2N3K4"/>
<sequence>MKYRRYALSELVSIKYGKNQKKVLSVDGTIPIYGTGGLMGYATEALYSQPSVLIGRKGSIGKVKYVDHPFWTVDTLFYTVVNRDIVIPKYLYYIMSQIDLNTYNEGTTIPSLRTETLNRLEFDIPSIDRQKEILSYLEPIDEKIVLNSAINNNLVA</sequence>
<evidence type="ECO:0000259" key="4">
    <source>
        <dbReference type="Pfam" id="PF01420"/>
    </source>
</evidence>
<keyword evidence="5" id="KW-0378">Hydrolase</keyword>
<dbReference type="GO" id="GO:0003677">
    <property type="term" value="F:DNA binding"/>
    <property type="evidence" value="ECO:0007669"/>
    <property type="project" value="UniProtKB-KW"/>
</dbReference>
<gene>
    <name evidence="5" type="ORF">FYJ50_06810</name>
</gene>
<proteinExistence type="inferred from homology"/>
<dbReference type="GO" id="GO:0009307">
    <property type="term" value="P:DNA restriction-modification system"/>
    <property type="evidence" value="ECO:0007669"/>
    <property type="project" value="UniProtKB-KW"/>
</dbReference>
<dbReference type="CDD" id="cd17288">
    <property type="entry name" value="RMtype1_S_LlaAI06ORF1089P_TRD1-CR1_like"/>
    <property type="match status" value="1"/>
</dbReference>
<dbReference type="SUPFAM" id="SSF116734">
    <property type="entry name" value="DNA methylase specificity domain"/>
    <property type="match status" value="1"/>
</dbReference>
<comment type="caution">
    <text evidence="5">The sequence shown here is derived from an EMBL/GenBank/DDBJ whole genome shotgun (WGS) entry which is preliminary data.</text>
</comment>
<dbReference type="Proteomes" id="UP000470082">
    <property type="component" value="Unassembled WGS sequence"/>
</dbReference>
<keyword evidence="5" id="KW-0255">Endonuclease</keyword>
<dbReference type="InterPro" id="IPR052021">
    <property type="entry name" value="Type-I_RS_S_subunit"/>
</dbReference>
<evidence type="ECO:0000256" key="2">
    <source>
        <dbReference type="ARBA" id="ARBA00022747"/>
    </source>
</evidence>
<keyword evidence="5" id="KW-0540">Nuclease</keyword>
<dbReference type="GO" id="GO:0004519">
    <property type="term" value="F:endonuclease activity"/>
    <property type="evidence" value="ECO:0007669"/>
    <property type="project" value="UniProtKB-KW"/>
</dbReference>
<protein>
    <submittedName>
        <fullName evidence="5">Type I restriction endonuclease subunit S</fullName>
    </submittedName>
</protein>
<name>A0A7X2N3K4_9FIRM</name>
<dbReference type="EMBL" id="VUMM01000012">
    <property type="protein sequence ID" value="MSS01807.1"/>
    <property type="molecule type" value="Genomic_DNA"/>
</dbReference>
<dbReference type="PANTHER" id="PTHR30408">
    <property type="entry name" value="TYPE-1 RESTRICTION ENZYME ECOKI SPECIFICITY PROTEIN"/>
    <property type="match status" value="1"/>
</dbReference>
<dbReference type="PANTHER" id="PTHR30408:SF12">
    <property type="entry name" value="TYPE I RESTRICTION ENZYME MJAVIII SPECIFICITY SUBUNIT"/>
    <property type="match status" value="1"/>
</dbReference>
<dbReference type="Gene3D" id="3.90.220.20">
    <property type="entry name" value="DNA methylase specificity domains"/>
    <property type="match status" value="1"/>
</dbReference>
<keyword evidence="2" id="KW-0680">Restriction system</keyword>
<feature type="domain" description="Type I restriction modification DNA specificity" evidence="4">
    <location>
        <begin position="6"/>
        <end position="154"/>
    </location>
</feature>
<evidence type="ECO:0000256" key="3">
    <source>
        <dbReference type="ARBA" id="ARBA00023125"/>
    </source>
</evidence>
<evidence type="ECO:0000313" key="6">
    <source>
        <dbReference type="Proteomes" id="UP000470082"/>
    </source>
</evidence>
<comment type="similarity">
    <text evidence="1">Belongs to the type-I restriction system S methylase family.</text>
</comment>
<organism evidence="5 6">
    <name type="scientific">Floccifex porci</name>
    <dbReference type="NCBI Taxonomy" id="2606629"/>
    <lineage>
        <taxon>Bacteria</taxon>
        <taxon>Bacillati</taxon>
        <taxon>Bacillota</taxon>
        <taxon>Erysipelotrichia</taxon>
        <taxon>Erysipelotrichales</taxon>
        <taxon>Erysipelotrichaceae</taxon>
        <taxon>Floccifex</taxon>
    </lineage>
</organism>
<dbReference type="InterPro" id="IPR044946">
    <property type="entry name" value="Restrct_endonuc_typeI_TRD_sf"/>
</dbReference>
<evidence type="ECO:0000256" key="1">
    <source>
        <dbReference type="ARBA" id="ARBA00010923"/>
    </source>
</evidence>
<accession>A0A7X2N3K4</accession>
<dbReference type="InterPro" id="IPR000055">
    <property type="entry name" value="Restrct_endonuc_typeI_TRD"/>
</dbReference>
<evidence type="ECO:0000313" key="5">
    <source>
        <dbReference type="EMBL" id="MSS01807.1"/>
    </source>
</evidence>
<reference evidence="5 6" key="1">
    <citation type="submission" date="2019-08" db="EMBL/GenBank/DDBJ databases">
        <title>In-depth cultivation of the pig gut microbiome towards novel bacterial diversity and tailored functional studies.</title>
        <authorList>
            <person name="Wylensek D."/>
            <person name="Hitch T.C.A."/>
            <person name="Clavel T."/>
        </authorList>
    </citation>
    <scope>NUCLEOTIDE SEQUENCE [LARGE SCALE GENOMIC DNA]</scope>
    <source>
        <strain evidence="5 6">LKV-178-WT-2G</strain>
    </source>
</reference>